<dbReference type="AlphaFoldDB" id="A0A9X1T1A3"/>
<protein>
    <submittedName>
        <fullName evidence="6">LysR family transcriptional regulator</fullName>
    </submittedName>
</protein>
<keyword evidence="4" id="KW-0804">Transcription</keyword>
<dbReference type="Pfam" id="PF00126">
    <property type="entry name" value="HTH_1"/>
    <property type="match status" value="1"/>
</dbReference>
<keyword evidence="3" id="KW-0238">DNA-binding</keyword>
<keyword evidence="7" id="KW-1185">Reference proteome</keyword>
<dbReference type="GO" id="GO:0003677">
    <property type="term" value="F:DNA binding"/>
    <property type="evidence" value="ECO:0007669"/>
    <property type="project" value="UniProtKB-KW"/>
</dbReference>
<sequence length="286" mass="31001">MDETAWDDLQLFLHVAMAGGLSAAAARTGLSAPTIGRRMLALEKSLGRSLFERSQQGYRLAHDGEILLDHVRAMQAAAGGIAGWRFEFPIVTLAGDSWMAGFMADHIDVLRAPSDRFRLCCRGTTEALAFRGVDVSLLPNAPVGGNVAALRSIGMRYAVYAARQAPVETTARWISMSTDTARLAPERWVFENHEAEIHTWTTSFDLLHRLVRNGAGRSLLPVFVGDADPGLERIGEPVAALDHALHIVSHDDERHRPEVRLVIGRLAALLKATAGLFSGHGAMAPA</sequence>
<dbReference type="GO" id="GO:0003700">
    <property type="term" value="F:DNA-binding transcription factor activity"/>
    <property type="evidence" value="ECO:0007669"/>
    <property type="project" value="InterPro"/>
</dbReference>
<dbReference type="InterPro" id="IPR000847">
    <property type="entry name" value="LysR_HTH_N"/>
</dbReference>
<evidence type="ECO:0000313" key="7">
    <source>
        <dbReference type="Proteomes" id="UP001139089"/>
    </source>
</evidence>
<gene>
    <name evidence="6" type="ORF">LRX75_12640</name>
</gene>
<comment type="caution">
    <text evidence="6">The sequence shown here is derived from an EMBL/GenBank/DDBJ whole genome shotgun (WGS) entry which is preliminary data.</text>
</comment>
<dbReference type="InterPro" id="IPR050176">
    <property type="entry name" value="LTTR"/>
</dbReference>
<evidence type="ECO:0000256" key="3">
    <source>
        <dbReference type="ARBA" id="ARBA00023125"/>
    </source>
</evidence>
<dbReference type="InterPro" id="IPR036388">
    <property type="entry name" value="WH-like_DNA-bd_sf"/>
</dbReference>
<dbReference type="InterPro" id="IPR036390">
    <property type="entry name" value="WH_DNA-bd_sf"/>
</dbReference>
<dbReference type="Gene3D" id="1.10.10.10">
    <property type="entry name" value="Winged helix-like DNA-binding domain superfamily/Winged helix DNA-binding domain"/>
    <property type="match status" value="1"/>
</dbReference>
<evidence type="ECO:0000256" key="1">
    <source>
        <dbReference type="ARBA" id="ARBA00009437"/>
    </source>
</evidence>
<evidence type="ECO:0000313" key="6">
    <source>
        <dbReference type="EMBL" id="MCD7109884.1"/>
    </source>
</evidence>
<name>A0A9X1T1A3_9HYPH</name>
<evidence type="ECO:0000256" key="2">
    <source>
        <dbReference type="ARBA" id="ARBA00023015"/>
    </source>
</evidence>
<keyword evidence="2" id="KW-0805">Transcription regulation</keyword>
<dbReference type="Proteomes" id="UP001139089">
    <property type="component" value="Unassembled WGS sequence"/>
</dbReference>
<dbReference type="RefSeq" id="WP_231814861.1">
    <property type="nucleotide sequence ID" value="NZ_JAJOZR010000007.1"/>
</dbReference>
<comment type="similarity">
    <text evidence="1">Belongs to the LysR transcriptional regulatory family.</text>
</comment>
<dbReference type="PANTHER" id="PTHR30579">
    <property type="entry name" value="TRANSCRIPTIONAL REGULATOR"/>
    <property type="match status" value="1"/>
</dbReference>
<organism evidence="6 7">
    <name type="scientific">Rhizobium quercicola</name>
    <dbReference type="NCBI Taxonomy" id="2901226"/>
    <lineage>
        <taxon>Bacteria</taxon>
        <taxon>Pseudomonadati</taxon>
        <taxon>Pseudomonadota</taxon>
        <taxon>Alphaproteobacteria</taxon>
        <taxon>Hyphomicrobiales</taxon>
        <taxon>Rhizobiaceae</taxon>
        <taxon>Rhizobium/Agrobacterium group</taxon>
        <taxon>Rhizobium</taxon>
    </lineage>
</organism>
<dbReference type="SUPFAM" id="SSF53850">
    <property type="entry name" value="Periplasmic binding protein-like II"/>
    <property type="match status" value="1"/>
</dbReference>
<proteinExistence type="inferred from homology"/>
<reference evidence="6" key="1">
    <citation type="submission" date="2021-12" db="EMBL/GenBank/DDBJ databases">
        <authorList>
            <person name="Li Y."/>
        </authorList>
    </citation>
    <scope>NUCLEOTIDE SEQUENCE</scope>
    <source>
        <strain evidence="6">DKSPLA3</strain>
    </source>
</reference>
<dbReference type="PANTHER" id="PTHR30579:SF3">
    <property type="entry name" value="TRANSCRIPTIONAL REGULATORY PROTEIN"/>
    <property type="match status" value="1"/>
</dbReference>
<evidence type="ECO:0000259" key="5">
    <source>
        <dbReference type="PROSITE" id="PS50931"/>
    </source>
</evidence>
<dbReference type="EMBL" id="JAJOZR010000007">
    <property type="protein sequence ID" value="MCD7109884.1"/>
    <property type="molecule type" value="Genomic_DNA"/>
</dbReference>
<dbReference type="PROSITE" id="PS50931">
    <property type="entry name" value="HTH_LYSR"/>
    <property type="match status" value="1"/>
</dbReference>
<dbReference type="SUPFAM" id="SSF46785">
    <property type="entry name" value="Winged helix' DNA-binding domain"/>
    <property type="match status" value="1"/>
</dbReference>
<evidence type="ECO:0000256" key="4">
    <source>
        <dbReference type="ARBA" id="ARBA00023163"/>
    </source>
</evidence>
<feature type="domain" description="HTH lysR-type" evidence="5">
    <location>
        <begin position="1"/>
        <end position="61"/>
    </location>
</feature>
<accession>A0A9X1T1A3</accession>